<keyword evidence="3" id="KW-1185">Reference proteome</keyword>
<name>A0A151I864_9HYME</name>
<feature type="non-terminal residue" evidence="2">
    <location>
        <position position="1"/>
    </location>
</feature>
<accession>A0A151I864</accession>
<gene>
    <name evidence="2" type="ORF">ALC62_14805</name>
</gene>
<keyword evidence="1" id="KW-0812">Transmembrane</keyword>
<organism evidence="2 3">
    <name type="scientific">Cyphomyrmex costatus</name>
    <dbReference type="NCBI Taxonomy" id="456900"/>
    <lineage>
        <taxon>Eukaryota</taxon>
        <taxon>Metazoa</taxon>
        <taxon>Ecdysozoa</taxon>
        <taxon>Arthropoda</taxon>
        <taxon>Hexapoda</taxon>
        <taxon>Insecta</taxon>
        <taxon>Pterygota</taxon>
        <taxon>Neoptera</taxon>
        <taxon>Endopterygota</taxon>
        <taxon>Hymenoptera</taxon>
        <taxon>Apocrita</taxon>
        <taxon>Aculeata</taxon>
        <taxon>Formicoidea</taxon>
        <taxon>Formicidae</taxon>
        <taxon>Myrmicinae</taxon>
        <taxon>Cyphomyrmex</taxon>
    </lineage>
</organism>
<keyword evidence="1" id="KW-1133">Transmembrane helix</keyword>
<feature type="transmembrane region" description="Helical" evidence="1">
    <location>
        <begin position="40"/>
        <end position="62"/>
    </location>
</feature>
<keyword evidence="1" id="KW-0472">Membrane</keyword>
<reference evidence="2 3" key="1">
    <citation type="submission" date="2016-03" db="EMBL/GenBank/DDBJ databases">
        <title>Cyphomyrmex costatus WGS genome.</title>
        <authorList>
            <person name="Nygaard S."/>
            <person name="Hu H."/>
            <person name="Boomsma J."/>
            <person name="Zhang G."/>
        </authorList>
    </citation>
    <scope>NUCLEOTIDE SEQUENCE [LARGE SCALE GENOMIC DNA]</scope>
    <source>
        <strain evidence="2">MS0001</strain>
        <tissue evidence="2">Whole body</tissue>
    </source>
</reference>
<evidence type="ECO:0000313" key="2">
    <source>
        <dbReference type="EMBL" id="KYM94548.1"/>
    </source>
</evidence>
<sequence>FLYLFVINFLIFYKQVLGAICIGISSNNVNSTIFSFQKQYFFLIASSSFFIGTSILFLSYLVSPLTTSILPKTILEPLYNILAFNILFVASISLLLEIHRRTVYNYEALLAVSVSIIQCL</sequence>
<dbReference type="Proteomes" id="UP000078542">
    <property type="component" value="Unassembled WGS sequence"/>
</dbReference>
<evidence type="ECO:0000313" key="3">
    <source>
        <dbReference type="Proteomes" id="UP000078542"/>
    </source>
</evidence>
<protein>
    <submittedName>
        <fullName evidence="2">Uncharacterized protein</fullName>
    </submittedName>
</protein>
<proteinExistence type="predicted"/>
<dbReference type="EMBL" id="KQ978377">
    <property type="protein sequence ID" value="KYM94548.1"/>
    <property type="molecule type" value="Genomic_DNA"/>
</dbReference>
<feature type="transmembrane region" description="Helical" evidence="1">
    <location>
        <begin position="6"/>
        <end position="28"/>
    </location>
</feature>
<dbReference type="AlphaFoldDB" id="A0A151I864"/>
<evidence type="ECO:0000256" key="1">
    <source>
        <dbReference type="SAM" id="Phobius"/>
    </source>
</evidence>
<feature type="transmembrane region" description="Helical" evidence="1">
    <location>
        <begin position="77"/>
        <end position="96"/>
    </location>
</feature>